<accession>A0A840FSF5</accession>
<comment type="caution">
    <text evidence="1">The sequence shown here is derived from an EMBL/GenBank/DDBJ whole genome shotgun (WGS) entry which is preliminary data.</text>
</comment>
<name>A0A840FSF5_9BURK</name>
<dbReference type="AlphaFoldDB" id="A0A840FSF5"/>
<evidence type="ECO:0000313" key="1">
    <source>
        <dbReference type="EMBL" id="MBB4225546.1"/>
    </source>
</evidence>
<reference evidence="1 2" key="1">
    <citation type="submission" date="2020-08" db="EMBL/GenBank/DDBJ databases">
        <title>Genomic Encyclopedia of Type Strains, Phase IV (KMG-V): Genome sequencing to study the core and pangenomes of soil and plant-associated prokaryotes.</title>
        <authorList>
            <person name="Whitman W."/>
        </authorList>
    </citation>
    <scope>NUCLEOTIDE SEQUENCE [LARGE SCALE GENOMIC DNA]</scope>
    <source>
        <strain evidence="1 2">34/80</strain>
    </source>
</reference>
<sequence length="31" mass="3018">MLWPSALHGVLAVKGCAPRCGAGGLAAVVDP</sequence>
<dbReference type="Proteomes" id="UP000524450">
    <property type="component" value="Unassembled WGS sequence"/>
</dbReference>
<dbReference type="EMBL" id="JACIFZ010000013">
    <property type="protein sequence ID" value="MBB4225546.1"/>
    <property type="molecule type" value="Genomic_DNA"/>
</dbReference>
<protein>
    <submittedName>
        <fullName evidence="1">Uncharacterized protein</fullName>
    </submittedName>
</protein>
<gene>
    <name evidence="1" type="ORF">GGD71_006359</name>
</gene>
<evidence type="ECO:0000313" key="2">
    <source>
        <dbReference type="Proteomes" id="UP000524450"/>
    </source>
</evidence>
<proteinExistence type="predicted"/>
<organism evidence="1 2">
    <name type="scientific">Variovorax guangxiensis</name>
    <dbReference type="NCBI Taxonomy" id="1775474"/>
    <lineage>
        <taxon>Bacteria</taxon>
        <taxon>Pseudomonadati</taxon>
        <taxon>Pseudomonadota</taxon>
        <taxon>Betaproteobacteria</taxon>
        <taxon>Burkholderiales</taxon>
        <taxon>Comamonadaceae</taxon>
        <taxon>Variovorax</taxon>
    </lineage>
</organism>